<sequence>MLLFAWTTTTALGQVEDTPETLPKAHNVHAKAEANYTTTLKSEPNNASLYQQRGVVRFFQLKFTESLADFDKFIEMMPSREPYHWQRGLVHYYAGKHKAGRKQFESHQTVNTQDVENAVWHYLCVSKIDGVKEAEKHFIKITSDRRVPLKEIHALFAGKGTERQVLDAIKAGDPGPTALARGQFYGHLYLGLYFEAQGDKKKSADYIAKATKGHESHGYMGQVARVHHEWLQKKAKQKTEKAK</sequence>
<dbReference type="PANTHER" id="PTHR47908:SF2">
    <property type="entry name" value="TETRATRICOPEPTIDE REPEAT (TPR)-LIKE SUPERFAMILY PROTEIN"/>
    <property type="match status" value="1"/>
</dbReference>
<dbReference type="SUPFAM" id="SSF48452">
    <property type="entry name" value="TPR-like"/>
    <property type="match status" value="1"/>
</dbReference>
<accession>A0A381UEH6</accession>
<proteinExistence type="predicted"/>
<evidence type="ECO:0000313" key="1">
    <source>
        <dbReference type="EMBL" id="SVA25053.1"/>
    </source>
</evidence>
<reference evidence="1" key="1">
    <citation type="submission" date="2018-05" db="EMBL/GenBank/DDBJ databases">
        <authorList>
            <person name="Lanie J.A."/>
            <person name="Ng W.-L."/>
            <person name="Kazmierczak K.M."/>
            <person name="Andrzejewski T.M."/>
            <person name="Davidsen T.M."/>
            <person name="Wayne K.J."/>
            <person name="Tettelin H."/>
            <person name="Glass J.I."/>
            <person name="Rusch D."/>
            <person name="Podicherti R."/>
            <person name="Tsui H.-C.T."/>
            <person name="Winkler M.E."/>
        </authorList>
    </citation>
    <scope>NUCLEOTIDE SEQUENCE</scope>
</reference>
<dbReference type="Gene3D" id="1.25.40.10">
    <property type="entry name" value="Tetratricopeptide repeat domain"/>
    <property type="match status" value="1"/>
</dbReference>
<organism evidence="1">
    <name type="scientific">marine metagenome</name>
    <dbReference type="NCBI Taxonomy" id="408172"/>
    <lineage>
        <taxon>unclassified sequences</taxon>
        <taxon>metagenomes</taxon>
        <taxon>ecological metagenomes</taxon>
    </lineage>
</organism>
<dbReference type="EMBL" id="UINC01006032">
    <property type="protein sequence ID" value="SVA25053.1"/>
    <property type="molecule type" value="Genomic_DNA"/>
</dbReference>
<name>A0A381UEH6_9ZZZZ</name>
<dbReference type="GO" id="GO:0009507">
    <property type="term" value="C:chloroplast"/>
    <property type="evidence" value="ECO:0007669"/>
    <property type="project" value="TreeGrafter"/>
</dbReference>
<dbReference type="AlphaFoldDB" id="A0A381UEH6"/>
<protein>
    <submittedName>
        <fullName evidence="1">Uncharacterized protein</fullName>
    </submittedName>
</protein>
<dbReference type="InterPro" id="IPR011990">
    <property type="entry name" value="TPR-like_helical_dom_sf"/>
</dbReference>
<dbReference type="PANTHER" id="PTHR47908">
    <property type="match status" value="1"/>
</dbReference>
<gene>
    <name evidence="1" type="ORF">METZ01_LOCUS77907</name>
</gene>